<dbReference type="SMART" id="SM00450">
    <property type="entry name" value="RHOD"/>
    <property type="match status" value="1"/>
</dbReference>
<proteinExistence type="predicted"/>
<protein>
    <submittedName>
        <fullName evidence="2">Rhodanese-related sulfurtransferase</fullName>
    </submittedName>
</protein>
<evidence type="ECO:0000313" key="2">
    <source>
        <dbReference type="EMBL" id="MCP1728633.1"/>
    </source>
</evidence>
<comment type="caution">
    <text evidence="2">The sequence shown here is derived from an EMBL/GenBank/DDBJ whole genome shotgun (WGS) entry which is preliminary data.</text>
</comment>
<gene>
    <name evidence="2" type="ORF">J2T60_002647</name>
</gene>
<name>A0ABT1GEH9_9GAMM</name>
<keyword evidence="3" id="KW-1185">Reference proteome</keyword>
<dbReference type="PROSITE" id="PS50206">
    <property type="entry name" value="RHODANESE_3"/>
    <property type="match status" value="1"/>
</dbReference>
<organism evidence="2 3">
    <name type="scientific">Natronospira proteinivora</name>
    <dbReference type="NCBI Taxonomy" id="1807133"/>
    <lineage>
        <taxon>Bacteria</taxon>
        <taxon>Pseudomonadati</taxon>
        <taxon>Pseudomonadota</taxon>
        <taxon>Gammaproteobacteria</taxon>
        <taxon>Natronospirales</taxon>
        <taxon>Natronospiraceae</taxon>
        <taxon>Natronospira</taxon>
    </lineage>
</organism>
<dbReference type="Gene3D" id="3.40.250.10">
    <property type="entry name" value="Rhodanese-like domain"/>
    <property type="match status" value="1"/>
</dbReference>
<dbReference type="InterPro" id="IPR001763">
    <property type="entry name" value="Rhodanese-like_dom"/>
</dbReference>
<reference evidence="2 3" key="1">
    <citation type="submission" date="2022-03" db="EMBL/GenBank/DDBJ databases">
        <title>Genomic Encyclopedia of Type Strains, Phase III (KMG-III): the genomes of soil and plant-associated and newly described type strains.</title>
        <authorList>
            <person name="Whitman W."/>
        </authorList>
    </citation>
    <scope>NUCLEOTIDE SEQUENCE [LARGE SCALE GENOMIC DNA]</scope>
    <source>
        <strain evidence="2 3">BSker1</strain>
    </source>
</reference>
<dbReference type="SUPFAM" id="SSF52821">
    <property type="entry name" value="Rhodanese/Cell cycle control phosphatase"/>
    <property type="match status" value="1"/>
</dbReference>
<dbReference type="RefSeq" id="WP_253451234.1">
    <property type="nucleotide sequence ID" value="NZ_JALJYF010000003.1"/>
</dbReference>
<dbReference type="InterPro" id="IPR036873">
    <property type="entry name" value="Rhodanese-like_dom_sf"/>
</dbReference>
<sequence>MKRISPHNAQQRLSAGDACLVDVREAAELEMARLDPALHIPMAQLPQSLTQLPRERDLIMLCHHGIRSAMAADFLERNGFERVLNLEGGIDAWSREVDPQIPRY</sequence>
<evidence type="ECO:0000313" key="3">
    <source>
        <dbReference type="Proteomes" id="UP001523550"/>
    </source>
</evidence>
<dbReference type="Pfam" id="PF00581">
    <property type="entry name" value="Rhodanese"/>
    <property type="match status" value="1"/>
</dbReference>
<dbReference type="PANTHER" id="PTHR43031">
    <property type="entry name" value="FAD-DEPENDENT OXIDOREDUCTASE"/>
    <property type="match status" value="1"/>
</dbReference>
<dbReference type="EMBL" id="JALJYF010000003">
    <property type="protein sequence ID" value="MCP1728633.1"/>
    <property type="molecule type" value="Genomic_DNA"/>
</dbReference>
<dbReference type="PANTHER" id="PTHR43031:SF17">
    <property type="entry name" value="SULFURTRANSFERASE YTWF-RELATED"/>
    <property type="match status" value="1"/>
</dbReference>
<dbReference type="Proteomes" id="UP001523550">
    <property type="component" value="Unassembled WGS sequence"/>
</dbReference>
<evidence type="ECO:0000259" key="1">
    <source>
        <dbReference type="PROSITE" id="PS50206"/>
    </source>
</evidence>
<accession>A0ABT1GEH9</accession>
<feature type="domain" description="Rhodanese" evidence="1">
    <location>
        <begin position="14"/>
        <end position="102"/>
    </location>
</feature>
<dbReference type="InterPro" id="IPR050229">
    <property type="entry name" value="GlpE_sulfurtransferase"/>
</dbReference>